<dbReference type="InterPro" id="IPR036249">
    <property type="entry name" value="Thioredoxin-like_sf"/>
</dbReference>
<dbReference type="InterPro" id="IPR013766">
    <property type="entry name" value="Thioredoxin_domain"/>
</dbReference>
<evidence type="ECO:0000313" key="4">
    <source>
        <dbReference type="Proteomes" id="UP001194580"/>
    </source>
</evidence>
<dbReference type="Pfam" id="PF00085">
    <property type="entry name" value="Thioredoxin"/>
    <property type="match status" value="1"/>
</dbReference>
<name>A0AAD4D050_9FUNG</name>
<gene>
    <name evidence="3" type="ORF">BGZ95_007487</name>
</gene>
<organism evidence="3 4">
    <name type="scientific">Linnemannia exigua</name>
    <dbReference type="NCBI Taxonomy" id="604196"/>
    <lineage>
        <taxon>Eukaryota</taxon>
        <taxon>Fungi</taxon>
        <taxon>Fungi incertae sedis</taxon>
        <taxon>Mucoromycota</taxon>
        <taxon>Mortierellomycotina</taxon>
        <taxon>Mortierellomycetes</taxon>
        <taxon>Mortierellales</taxon>
        <taxon>Mortierellaceae</taxon>
        <taxon>Linnemannia</taxon>
    </lineage>
</organism>
<comment type="caution">
    <text evidence="3">The sequence shown here is derived from an EMBL/GenBank/DDBJ whole genome shotgun (WGS) entry which is preliminary data.</text>
</comment>
<evidence type="ECO:0000313" key="3">
    <source>
        <dbReference type="EMBL" id="KAG0249584.1"/>
    </source>
</evidence>
<dbReference type="CDD" id="cd02947">
    <property type="entry name" value="TRX_family"/>
    <property type="match status" value="1"/>
</dbReference>
<sequence>YEAFSKENEDIEFVKVDVDELNEVSAKVGIRAMPTFQTYHNKVKFGELLGADVNKLKKLIADVQAA</sequence>
<evidence type="ECO:0000256" key="1">
    <source>
        <dbReference type="ARBA" id="ARBA00023157"/>
    </source>
</evidence>
<feature type="non-terminal residue" evidence="3">
    <location>
        <position position="1"/>
    </location>
</feature>
<proteinExistence type="predicted"/>
<dbReference type="Proteomes" id="UP001194580">
    <property type="component" value="Unassembled WGS sequence"/>
</dbReference>
<feature type="domain" description="Thioredoxin" evidence="2">
    <location>
        <begin position="3"/>
        <end position="61"/>
    </location>
</feature>
<accession>A0AAD4D050</accession>
<protein>
    <recommendedName>
        <fullName evidence="2">Thioredoxin domain-containing protein</fullName>
    </recommendedName>
</protein>
<keyword evidence="4" id="KW-1185">Reference proteome</keyword>
<dbReference type="EMBL" id="JAAAIL010003672">
    <property type="protein sequence ID" value="KAG0249584.1"/>
    <property type="molecule type" value="Genomic_DNA"/>
</dbReference>
<dbReference type="SUPFAM" id="SSF52833">
    <property type="entry name" value="Thioredoxin-like"/>
    <property type="match status" value="1"/>
</dbReference>
<dbReference type="PANTHER" id="PTHR46115">
    <property type="entry name" value="THIOREDOXIN-LIKE PROTEIN 1"/>
    <property type="match status" value="1"/>
</dbReference>
<dbReference type="Gene3D" id="3.40.30.10">
    <property type="entry name" value="Glutaredoxin"/>
    <property type="match status" value="1"/>
</dbReference>
<dbReference type="AlphaFoldDB" id="A0AAD4D050"/>
<reference evidence="3" key="1">
    <citation type="journal article" date="2020" name="Fungal Divers.">
        <title>Resolving the Mortierellaceae phylogeny through synthesis of multi-gene phylogenetics and phylogenomics.</title>
        <authorList>
            <person name="Vandepol N."/>
            <person name="Liber J."/>
            <person name="Desiro A."/>
            <person name="Na H."/>
            <person name="Kennedy M."/>
            <person name="Barry K."/>
            <person name="Grigoriev I.V."/>
            <person name="Miller A.N."/>
            <person name="O'Donnell K."/>
            <person name="Stajich J.E."/>
            <person name="Bonito G."/>
        </authorList>
    </citation>
    <scope>NUCLEOTIDE SEQUENCE</scope>
    <source>
        <strain evidence="3">NRRL 28262</strain>
    </source>
</reference>
<keyword evidence="1" id="KW-1015">Disulfide bond</keyword>
<evidence type="ECO:0000259" key="2">
    <source>
        <dbReference type="Pfam" id="PF00085"/>
    </source>
</evidence>